<proteinExistence type="predicted"/>
<dbReference type="Proteomes" id="UP000026960">
    <property type="component" value="Chromosome 1"/>
</dbReference>
<sequence length="73" mass="7985">MDLVGNHTTAAGQGDAWEGGGDGPRQRLHGGVDNIGLRRRCWTSPAITRRQSADNAGLGKRRWTSLTATQQRW</sequence>
<accession>A0A0D3EV67</accession>
<evidence type="ECO:0000313" key="2">
    <source>
        <dbReference type="EnsemblPlants" id="OBART01G34270.1"/>
    </source>
</evidence>
<evidence type="ECO:0000313" key="3">
    <source>
        <dbReference type="Proteomes" id="UP000026960"/>
    </source>
</evidence>
<keyword evidence="3" id="KW-1185">Reference proteome</keyword>
<feature type="region of interest" description="Disordered" evidence="1">
    <location>
        <begin position="50"/>
        <end position="73"/>
    </location>
</feature>
<feature type="compositionally biased region" description="Polar residues" evidence="1">
    <location>
        <begin position="64"/>
        <end position="73"/>
    </location>
</feature>
<feature type="region of interest" description="Disordered" evidence="1">
    <location>
        <begin position="1"/>
        <end position="32"/>
    </location>
</feature>
<dbReference type="HOGENOM" id="CLU_2708673_0_0_1"/>
<protein>
    <submittedName>
        <fullName evidence="2">Uncharacterized protein</fullName>
    </submittedName>
</protein>
<dbReference type="EnsemblPlants" id="OBART01G34270.1">
    <property type="protein sequence ID" value="OBART01G34270.1"/>
    <property type="gene ID" value="OBART01G34270"/>
</dbReference>
<reference evidence="2" key="2">
    <citation type="submission" date="2015-03" db="UniProtKB">
        <authorList>
            <consortium name="EnsemblPlants"/>
        </authorList>
    </citation>
    <scope>IDENTIFICATION</scope>
</reference>
<dbReference type="Gramene" id="OBART01G34270.1">
    <property type="protein sequence ID" value="OBART01G34270.1"/>
    <property type="gene ID" value="OBART01G34270"/>
</dbReference>
<organism evidence="2">
    <name type="scientific">Oryza barthii</name>
    <dbReference type="NCBI Taxonomy" id="65489"/>
    <lineage>
        <taxon>Eukaryota</taxon>
        <taxon>Viridiplantae</taxon>
        <taxon>Streptophyta</taxon>
        <taxon>Embryophyta</taxon>
        <taxon>Tracheophyta</taxon>
        <taxon>Spermatophyta</taxon>
        <taxon>Magnoliopsida</taxon>
        <taxon>Liliopsida</taxon>
        <taxon>Poales</taxon>
        <taxon>Poaceae</taxon>
        <taxon>BOP clade</taxon>
        <taxon>Oryzoideae</taxon>
        <taxon>Oryzeae</taxon>
        <taxon>Oryzinae</taxon>
        <taxon>Oryza</taxon>
    </lineage>
</organism>
<dbReference type="PaxDb" id="65489-OBART01G34270.1"/>
<evidence type="ECO:0000256" key="1">
    <source>
        <dbReference type="SAM" id="MobiDB-lite"/>
    </source>
</evidence>
<name>A0A0D3EV67_9ORYZ</name>
<dbReference type="AlphaFoldDB" id="A0A0D3EV67"/>
<reference evidence="2" key="1">
    <citation type="journal article" date="2009" name="Rice">
        <title>De Novo Next Generation Sequencing of Plant Genomes.</title>
        <authorList>
            <person name="Rounsley S."/>
            <person name="Marri P.R."/>
            <person name="Yu Y."/>
            <person name="He R."/>
            <person name="Sisneros N."/>
            <person name="Goicoechea J.L."/>
            <person name="Lee S.J."/>
            <person name="Angelova A."/>
            <person name="Kudrna D."/>
            <person name="Luo M."/>
            <person name="Affourtit J."/>
            <person name="Desany B."/>
            <person name="Knight J."/>
            <person name="Niazi F."/>
            <person name="Egholm M."/>
            <person name="Wing R.A."/>
        </authorList>
    </citation>
    <scope>NUCLEOTIDE SEQUENCE [LARGE SCALE GENOMIC DNA]</scope>
    <source>
        <strain evidence="2">cv. IRGC 105608</strain>
    </source>
</reference>